<keyword evidence="3" id="KW-0328">Glycosyltransferase</keyword>
<keyword evidence="5" id="KW-0378">Hydrolase</keyword>
<dbReference type="GO" id="GO:0016757">
    <property type="term" value="F:glycosyltransferase activity"/>
    <property type="evidence" value="ECO:0007669"/>
    <property type="project" value="UniProtKB-KW"/>
</dbReference>
<evidence type="ECO:0000256" key="7">
    <source>
        <dbReference type="ARBA" id="ARBA00022984"/>
    </source>
</evidence>
<feature type="active site" description="Proton donor/acceptor" evidence="9">
    <location>
        <position position="306"/>
    </location>
</feature>
<evidence type="ECO:0000256" key="4">
    <source>
        <dbReference type="ARBA" id="ARBA00022679"/>
    </source>
</evidence>
<dbReference type="Pfam" id="PF12229">
    <property type="entry name" value="PG_binding_4"/>
    <property type="match status" value="1"/>
</dbReference>
<gene>
    <name evidence="11" type="ORF">OM076_41425</name>
</gene>
<dbReference type="SUPFAM" id="SSF141523">
    <property type="entry name" value="L,D-transpeptidase catalytic domain-like"/>
    <property type="match status" value="1"/>
</dbReference>
<keyword evidence="8 9" id="KW-0961">Cell wall biogenesis/degradation</keyword>
<dbReference type="GO" id="GO:0071972">
    <property type="term" value="F:peptidoglycan L,D-transpeptidase activity"/>
    <property type="evidence" value="ECO:0007669"/>
    <property type="project" value="TreeGrafter"/>
</dbReference>
<feature type="domain" description="L,D-TPase catalytic" evidence="10">
    <location>
        <begin position="217"/>
        <end position="346"/>
    </location>
</feature>
<dbReference type="InterPro" id="IPR005490">
    <property type="entry name" value="LD_TPept_cat_dom"/>
</dbReference>
<dbReference type="CDD" id="cd16913">
    <property type="entry name" value="YkuD_like"/>
    <property type="match status" value="1"/>
</dbReference>
<evidence type="ECO:0000313" key="12">
    <source>
        <dbReference type="Proteomes" id="UP001149140"/>
    </source>
</evidence>
<evidence type="ECO:0000259" key="10">
    <source>
        <dbReference type="PROSITE" id="PS52029"/>
    </source>
</evidence>
<dbReference type="PANTHER" id="PTHR30582:SF24">
    <property type="entry name" value="L,D-TRANSPEPTIDASE ERFK_SRFK-RELATED"/>
    <property type="match status" value="1"/>
</dbReference>
<evidence type="ECO:0000256" key="2">
    <source>
        <dbReference type="ARBA" id="ARBA00005992"/>
    </source>
</evidence>
<evidence type="ECO:0000313" key="11">
    <source>
        <dbReference type="EMBL" id="MDA0166795.1"/>
    </source>
</evidence>
<keyword evidence="12" id="KW-1185">Reference proteome</keyword>
<protein>
    <submittedName>
        <fullName evidence="11">L,D-transpeptidase/peptidoglycan binding protein</fullName>
    </submittedName>
</protein>
<feature type="active site" description="Nucleophile" evidence="9">
    <location>
        <position position="322"/>
    </location>
</feature>
<dbReference type="InterPro" id="IPR038063">
    <property type="entry name" value="Transpep_catalytic_dom"/>
</dbReference>
<dbReference type="GO" id="GO:0071555">
    <property type="term" value="P:cell wall organization"/>
    <property type="evidence" value="ECO:0007669"/>
    <property type="project" value="UniProtKB-UniRule"/>
</dbReference>
<dbReference type="InterPro" id="IPR050979">
    <property type="entry name" value="LD-transpeptidase"/>
</dbReference>
<dbReference type="GO" id="GO:0008360">
    <property type="term" value="P:regulation of cell shape"/>
    <property type="evidence" value="ECO:0007669"/>
    <property type="project" value="UniProtKB-UniRule"/>
</dbReference>
<dbReference type="InterPro" id="IPR022029">
    <property type="entry name" value="YoaR-like_PG-bd"/>
</dbReference>
<comment type="pathway">
    <text evidence="1 9">Cell wall biogenesis; peptidoglycan biosynthesis.</text>
</comment>
<dbReference type="GO" id="GO:0018104">
    <property type="term" value="P:peptidoglycan-protein cross-linking"/>
    <property type="evidence" value="ECO:0007669"/>
    <property type="project" value="TreeGrafter"/>
</dbReference>
<sequence length="346" mass="37592">MRTRLIVLAAFVAFLGIGGVAGAYFYDDSKKDLIAEGVKVNGVPIGGMRRAEAEKKLSATLLAPLDRPVKVTYRDRTFTLSQKAAAIGIDIRGSVDKALKRSQEGSMFSRSWRNLRNQSLNTELAANVSYNKPSIDKLVKRVRKSLESKPVDAKVDLSKGFIDEHGSKTGLRVKYNTLAKEVETTLLDPGNTETVKIKTTVVQPKVSTESLAKKYPAVLIVDRDSFRLTLYKNLKKAKTYGIAVGQVGLDTPAGLYTIQNKAVNPAWHVPNSAWAGDLAGKVIPGDDPTNPIKARWMGIYDGVGVHGTSDDASIGSRASHGCIRMHVPDVEELYDQVPVGAPIYIA</sequence>
<dbReference type="PANTHER" id="PTHR30582">
    <property type="entry name" value="L,D-TRANSPEPTIDASE"/>
    <property type="match status" value="1"/>
</dbReference>
<organism evidence="11 12">
    <name type="scientific">Solirubrobacter ginsenosidimutans</name>
    <dbReference type="NCBI Taxonomy" id="490573"/>
    <lineage>
        <taxon>Bacteria</taxon>
        <taxon>Bacillati</taxon>
        <taxon>Actinomycetota</taxon>
        <taxon>Thermoleophilia</taxon>
        <taxon>Solirubrobacterales</taxon>
        <taxon>Solirubrobacteraceae</taxon>
        <taxon>Solirubrobacter</taxon>
    </lineage>
</organism>
<dbReference type="Pfam" id="PF03734">
    <property type="entry name" value="YkuD"/>
    <property type="match status" value="1"/>
</dbReference>
<dbReference type="Proteomes" id="UP001149140">
    <property type="component" value="Unassembled WGS sequence"/>
</dbReference>
<keyword evidence="6 9" id="KW-0133">Cell shape</keyword>
<evidence type="ECO:0000256" key="6">
    <source>
        <dbReference type="ARBA" id="ARBA00022960"/>
    </source>
</evidence>
<evidence type="ECO:0000256" key="8">
    <source>
        <dbReference type="ARBA" id="ARBA00023316"/>
    </source>
</evidence>
<proteinExistence type="inferred from homology"/>
<evidence type="ECO:0000256" key="5">
    <source>
        <dbReference type="ARBA" id="ARBA00022801"/>
    </source>
</evidence>
<dbReference type="Gene3D" id="2.40.440.10">
    <property type="entry name" value="L,D-transpeptidase catalytic domain-like"/>
    <property type="match status" value="1"/>
</dbReference>
<evidence type="ECO:0000256" key="9">
    <source>
        <dbReference type="PROSITE-ProRule" id="PRU01373"/>
    </source>
</evidence>
<dbReference type="AlphaFoldDB" id="A0A9X3N1S1"/>
<dbReference type="GO" id="GO:0005576">
    <property type="term" value="C:extracellular region"/>
    <property type="evidence" value="ECO:0007669"/>
    <property type="project" value="TreeGrafter"/>
</dbReference>
<keyword evidence="7 9" id="KW-0573">Peptidoglycan synthesis</keyword>
<dbReference type="EMBL" id="JAPDOD010000076">
    <property type="protein sequence ID" value="MDA0166795.1"/>
    <property type="molecule type" value="Genomic_DNA"/>
</dbReference>
<evidence type="ECO:0000256" key="1">
    <source>
        <dbReference type="ARBA" id="ARBA00004752"/>
    </source>
</evidence>
<reference evidence="11" key="1">
    <citation type="submission" date="2022-10" db="EMBL/GenBank/DDBJ databases">
        <title>The WGS of Solirubrobacter ginsenosidimutans DSM 21036.</title>
        <authorList>
            <person name="Jiang Z."/>
        </authorList>
    </citation>
    <scope>NUCLEOTIDE SEQUENCE</scope>
    <source>
        <strain evidence="11">DSM 21036</strain>
    </source>
</reference>
<dbReference type="PROSITE" id="PS52029">
    <property type="entry name" value="LD_TPASE"/>
    <property type="match status" value="1"/>
</dbReference>
<dbReference type="RefSeq" id="WP_270046049.1">
    <property type="nucleotide sequence ID" value="NZ_JAPDOD010000076.1"/>
</dbReference>
<keyword evidence="4" id="KW-0808">Transferase</keyword>
<comment type="similarity">
    <text evidence="2">Belongs to the YkuD family.</text>
</comment>
<name>A0A9X3N1S1_9ACTN</name>
<evidence type="ECO:0000256" key="3">
    <source>
        <dbReference type="ARBA" id="ARBA00022676"/>
    </source>
</evidence>
<comment type="caution">
    <text evidence="11">The sequence shown here is derived from an EMBL/GenBank/DDBJ whole genome shotgun (WGS) entry which is preliminary data.</text>
</comment>
<accession>A0A9X3N1S1</accession>